<dbReference type="Pfam" id="PF26113">
    <property type="entry name" value="GH16_XgeA"/>
    <property type="match status" value="1"/>
</dbReference>
<feature type="domain" description="GH16" evidence="7">
    <location>
        <begin position="59"/>
        <end position="330"/>
    </location>
</feature>
<dbReference type="InParanoid" id="A0A2J6SPX1"/>
<dbReference type="EMBL" id="KZ613895">
    <property type="protein sequence ID" value="PMD52801.1"/>
    <property type="molecule type" value="Genomic_DNA"/>
</dbReference>
<sequence length="363" mass="39197">MRGGWSGYRFNREDSYYHPWYNFKYWGKKAWAGAIAVVVLIIVIIIIIAVEVTKKNAYPDYTKLNYSLAETYSGSSFFDNFDYFTGYDPSSGFVHYVPEAQATSLNLTYASSSSAVLRVDTSVGPGANPDASTGRFSVRVSSKNQYGLNTLFIFDVIHSPIGCGTWPALWLTDPANWPYNGEIDVMEAVNVVSTTYNQMTLHTSSGCSMGVKRKESGKVLATSCVNTTNDNAGCGVDAGSTTFGADFNSAGGAVLAMELRTAGIRLWQFGRNSIPSDITSGAPDPSTWGEATADFPSTDCNIGNHFKNQSIIANIDLCGTWAGATNVFGETCSGSCTDYVAKNNGSFADAYWEFGAFKVYSAS</sequence>
<organism evidence="8 9">
    <name type="scientific">Hyaloscypha bicolor E</name>
    <dbReference type="NCBI Taxonomy" id="1095630"/>
    <lineage>
        <taxon>Eukaryota</taxon>
        <taxon>Fungi</taxon>
        <taxon>Dikarya</taxon>
        <taxon>Ascomycota</taxon>
        <taxon>Pezizomycotina</taxon>
        <taxon>Leotiomycetes</taxon>
        <taxon>Helotiales</taxon>
        <taxon>Hyaloscyphaceae</taxon>
        <taxon>Hyaloscypha</taxon>
        <taxon>Hyaloscypha bicolor</taxon>
    </lineage>
</organism>
<dbReference type="InterPro" id="IPR013320">
    <property type="entry name" value="ConA-like_dom_sf"/>
</dbReference>
<dbReference type="PANTHER" id="PTHR10963:SF42">
    <property type="entry name" value="PUTATIVE (AFU_ORTHOLOGUE AFUA_5G02280)-RELATED"/>
    <property type="match status" value="1"/>
</dbReference>
<accession>A0A2J6SPX1</accession>
<evidence type="ECO:0000256" key="1">
    <source>
        <dbReference type="ARBA" id="ARBA00000124"/>
    </source>
</evidence>
<dbReference type="RefSeq" id="XP_024729705.1">
    <property type="nucleotide sequence ID" value="XM_024875861.1"/>
</dbReference>
<evidence type="ECO:0000256" key="5">
    <source>
        <dbReference type="ARBA" id="ARBA00023295"/>
    </source>
</evidence>
<dbReference type="Proteomes" id="UP000235371">
    <property type="component" value="Unassembled WGS sequence"/>
</dbReference>
<dbReference type="PROSITE" id="PS51762">
    <property type="entry name" value="GH16_2"/>
    <property type="match status" value="1"/>
</dbReference>
<keyword evidence="6" id="KW-0472">Membrane</keyword>
<dbReference type="PANTHER" id="PTHR10963">
    <property type="entry name" value="GLYCOSYL HYDROLASE-RELATED"/>
    <property type="match status" value="1"/>
</dbReference>
<evidence type="ECO:0000256" key="2">
    <source>
        <dbReference type="ARBA" id="ARBA00006865"/>
    </source>
</evidence>
<dbReference type="InterPro" id="IPR050546">
    <property type="entry name" value="Glycosyl_Hydrlase_16"/>
</dbReference>
<dbReference type="AlphaFoldDB" id="A0A2J6SPX1"/>
<comment type="similarity">
    <text evidence="2">Belongs to the glycosyl hydrolase 16 family.</text>
</comment>
<name>A0A2J6SPX1_9HELO</name>
<dbReference type="EC" id="3.2.1.6" evidence="3"/>
<evidence type="ECO:0000259" key="7">
    <source>
        <dbReference type="PROSITE" id="PS51762"/>
    </source>
</evidence>
<dbReference type="GO" id="GO:0009251">
    <property type="term" value="P:glucan catabolic process"/>
    <property type="evidence" value="ECO:0007669"/>
    <property type="project" value="TreeGrafter"/>
</dbReference>
<dbReference type="GeneID" id="36583940"/>
<keyword evidence="4 8" id="KW-0378">Hydrolase</keyword>
<dbReference type="InterPro" id="IPR000757">
    <property type="entry name" value="Beta-glucanase-like"/>
</dbReference>
<evidence type="ECO:0000256" key="3">
    <source>
        <dbReference type="ARBA" id="ARBA00012599"/>
    </source>
</evidence>
<keyword evidence="6" id="KW-1133">Transmembrane helix</keyword>
<evidence type="ECO:0000313" key="8">
    <source>
        <dbReference type="EMBL" id="PMD52801.1"/>
    </source>
</evidence>
<dbReference type="CDD" id="cd02181">
    <property type="entry name" value="GH16_fungal_Lam16A_glucanase"/>
    <property type="match status" value="1"/>
</dbReference>
<dbReference type="SUPFAM" id="SSF49899">
    <property type="entry name" value="Concanavalin A-like lectins/glucanases"/>
    <property type="match status" value="1"/>
</dbReference>
<reference evidence="8 9" key="1">
    <citation type="submission" date="2016-04" db="EMBL/GenBank/DDBJ databases">
        <title>A degradative enzymes factory behind the ericoid mycorrhizal symbiosis.</title>
        <authorList>
            <consortium name="DOE Joint Genome Institute"/>
            <person name="Martino E."/>
            <person name="Morin E."/>
            <person name="Grelet G."/>
            <person name="Kuo A."/>
            <person name="Kohler A."/>
            <person name="Daghino S."/>
            <person name="Barry K."/>
            <person name="Choi C."/>
            <person name="Cichocki N."/>
            <person name="Clum A."/>
            <person name="Copeland A."/>
            <person name="Hainaut M."/>
            <person name="Haridas S."/>
            <person name="Labutti K."/>
            <person name="Lindquist E."/>
            <person name="Lipzen A."/>
            <person name="Khouja H.-R."/>
            <person name="Murat C."/>
            <person name="Ohm R."/>
            <person name="Olson A."/>
            <person name="Spatafora J."/>
            <person name="Veneault-Fourrey C."/>
            <person name="Henrissat B."/>
            <person name="Grigoriev I."/>
            <person name="Martin F."/>
            <person name="Perotto S."/>
        </authorList>
    </citation>
    <scope>NUCLEOTIDE SEQUENCE [LARGE SCALE GENOMIC DNA]</scope>
    <source>
        <strain evidence="8 9">E</strain>
    </source>
</reference>
<keyword evidence="5" id="KW-0326">Glycosidase</keyword>
<feature type="transmembrane region" description="Helical" evidence="6">
    <location>
        <begin position="30"/>
        <end position="50"/>
    </location>
</feature>
<proteinExistence type="inferred from homology"/>
<evidence type="ECO:0000256" key="4">
    <source>
        <dbReference type="ARBA" id="ARBA00022801"/>
    </source>
</evidence>
<comment type="catalytic activity">
    <reaction evidence="1">
        <text>Endohydrolysis of (1-&gt;3)- or (1-&gt;4)-linkages in beta-D-glucans when the glucose residue whose reducing group is involved in the linkage to be hydrolyzed is itself substituted at C-3.</text>
        <dbReference type="EC" id="3.2.1.6"/>
    </reaction>
</comment>
<gene>
    <name evidence="8" type="ORF">K444DRAFT_542203</name>
</gene>
<keyword evidence="9" id="KW-1185">Reference proteome</keyword>
<dbReference type="FunFam" id="2.60.120.200:FF:000114">
    <property type="entry name" value="Probable endo-1,3(4)-beta-glucanase NFIA_089530"/>
    <property type="match status" value="1"/>
</dbReference>
<evidence type="ECO:0000256" key="6">
    <source>
        <dbReference type="SAM" id="Phobius"/>
    </source>
</evidence>
<dbReference type="OrthoDB" id="192832at2759"/>
<dbReference type="Gene3D" id="2.60.120.200">
    <property type="match status" value="1"/>
</dbReference>
<keyword evidence="6" id="KW-0812">Transmembrane</keyword>
<dbReference type="GO" id="GO:0052861">
    <property type="term" value="F:endo-1,3(4)-beta-glucanase activity"/>
    <property type="evidence" value="ECO:0007669"/>
    <property type="project" value="UniProtKB-EC"/>
</dbReference>
<protein>
    <recommendedName>
        <fullName evidence="3">endo-1,3(4)-beta-glucanase</fullName>
        <ecNumber evidence="3">3.2.1.6</ecNumber>
    </recommendedName>
</protein>
<evidence type="ECO:0000313" key="9">
    <source>
        <dbReference type="Proteomes" id="UP000235371"/>
    </source>
</evidence>
<dbReference type="STRING" id="1095630.A0A2J6SPX1"/>